<gene>
    <name evidence="2" type="ORF">ADN00_12985</name>
</gene>
<comment type="caution">
    <text evidence="2">The sequence shown here is derived from an EMBL/GenBank/DDBJ whole genome shotgun (WGS) entry which is preliminary data.</text>
</comment>
<reference evidence="2 3" key="1">
    <citation type="submission" date="2015-07" db="EMBL/GenBank/DDBJ databases">
        <title>Genome sequence of Ornatilinea apprima DSM 23815.</title>
        <authorList>
            <person name="Hemp J."/>
            <person name="Ward L.M."/>
            <person name="Pace L.A."/>
            <person name="Fischer W.W."/>
        </authorList>
    </citation>
    <scope>NUCLEOTIDE SEQUENCE [LARGE SCALE GENOMIC DNA]</scope>
    <source>
        <strain evidence="2 3">P3M-1</strain>
    </source>
</reference>
<dbReference type="Proteomes" id="UP000050417">
    <property type="component" value="Unassembled WGS sequence"/>
</dbReference>
<evidence type="ECO:0000313" key="2">
    <source>
        <dbReference type="EMBL" id="KPL75300.1"/>
    </source>
</evidence>
<name>A0A0P6WZ45_9CHLR</name>
<keyword evidence="3" id="KW-1185">Reference proteome</keyword>
<evidence type="ECO:0000256" key="1">
    <source>
        <dbReference type="SAM" id="MobiDB-lite"/>
    </source>
</evidence>
<dbReference type="AlphaFoldDB" id="A0A0P6WZ45"/>
<evidence type="ECO:0000313" key="3">
    <source>
        <dbReference type="Proteomes" id="UP000050417"/>
    </source>
</evidence>
<feature type="region of interest" description="Disordered" evidence="1">
    <location>
        <begin position="70"/>
        <end position="89"/>
    </location>
</feature>
<dbReference type="STRING" id="1134406.ADN00_12985"/>
<dbReference type="RefSeq" id="WP_075063450.1">
    <property type="nucleotide sequence ID" value="NZ_LGCL01000028.1"/>
</dbReference>
<accession>A0A0P6WZ45</accession>
<proteinExistence type="predicted"/>
<dbReference type="EMBL" id="LGCL01000028">
    <property type="protein sequence ID" value="KPL75300.1"/>
    <property type="molecule type" value="Genomic_DNA"/>
</dbReference>
<protein>
    <submittedName>
        <fullName evidence="2">Uncharacterized protein</fullName>
    </submittedName>
</protein>
<organism evidence="2 3">
    <name type="scientific">Ornatilinea apprima</name>
    <dbReference type="NCBI Taxonomy" id="1134406"/>
    <lineage>
        <taxon>Bacteria</taxon>
        <taxon>Bacillati</taxon>
        <taxon>Chloroflexota</taxon>
        <taxon>Anaerolineae</taxon>
        <taxon>Anaerolineales</taxon>
        <taxon>Anaerolineaceae</taxon>
        <taxon>Ornatilinea</taxon>
    </lineage>
</organism>
<sequence length="148" mass="16920">MTTTLESERLRILLDAAQQNCREEILADAKAAADNKLKEISTAQWNGIAELARNPSYGIEGIQKELLDRSEKRWSNETPIPASDTGTNEDELNNFLEKLKSQSQQEIEKICLQIPLTDMQKEELIQKLYLSNLREYLLALVEYHRATA</sequence>